<accession>A0A0D3F2C9</accession>
<dbReference type="AlphaFoldDB" id="A0A0D3F2C9"/>
<dbReference type="EnsemblPlants" id="OBART02G08440.1">
    <property type="protein sequence ID" value="OBART02G08440.1"/>
    <property type="gene ID" value="OBART02G08440"/>
</dbReference>
<reference evidence="2" key="1">
    <citation type="journal article" date="2009" name="Rice">
        <title>De Novo Next Generation Sequencing of Plant Genomes.</title>
        <authorList>
            <person name="Rounsley S."/>
            <person name="Marri P.R."/>
            <person name="Yu Y."/>
            <person name="He R."/>
            <person name="Sisneros N."/>
            <person name="Goicoechea J.L."/>
            <person name="Lee S.J."/>
            <person name="Angelova A."/>
            <person name="Kudrna D."/>
            <person name="Luo M."/>
            <person name="Affourtit J."/>
            <person name="Desany B."/>
            <person name="Knight J."/>
            <person name="Niazi F."/>
            <person name="Egholm M."/>
            <person name="Wing R.A."/>
        </authorList>
    </citation>
    <scope>NUCLEOTIDE SEQUENCE [LARGE SCALE GENOMIC DNA]</scope>
    <source>
        <strain evidence="2">cv. IRGC 105608</strain>
    </source>
</reference>
<feature type="signal peptide" evidence="1">
    <location>
        <begin position="1"/>
        <end position="32"/>
    </location>
</feature>
<feature type="chain" id="PRO_5002261788" description="Secreted protein" evidence="1">
    <location>
        <begin position="33"/>
        <end position="88"/>
    </location>
</feature>
<proteinExistence type="predicted"/>
<sequence length="88" mass="9582">MGAARLRIRLQAVLVMSLLLLQIMPFLPCTLATGGNSAELLIMGREKHAGHLLLAPTKSTRSRRILYNRIGSGGGNPHWGMTGICMRD</sequence>
<evidence type="ECO:0000313" key="2">
    <source>
        <dbReference type="EnsemblPlants" id="OBART02G08440.1"/>
    </source>
</evidence>
<evidence type="ECO:0000313" key="3">
    <source>
        <dbReference type="Proteomes" id="UP000026960"/>
    </source>
</evidence>
<dbReference type="Proteomes" id="UP000026960">
    <property type="component" value="Chromosome 2"/>
</dbReference>
<keyword evidence="1" id="KW-0732">Signal</keyword>
<dbReference type="PaxDb" id="65489-OBART02G08440.1"/>
<dbReference type="Gramene" id="OBART02G08440.1">
    <property type="protein sequence ID" value="OBART02G08440.1"/>
    <property type="gene ID" value="OBART02G08440"/>
</dbReference>
<evidence type="ECO:0008006" key="4">
    <source>
        <dbReference type="Google" id="ProtNLM"/>
    </source>
</evidence>
<reference evidence="2" key="2">
    <citation type="submission" date="2015-03" db="UniProtKB">
        <authorList>
            <consortium name="EnsemblPlants"/>
        </authorList>
    </citation>
    <scope>IDENTIFICATION</scope>
</reference>
<organism evidence="2">
    <name type="scientific">Oryza barthii</name>
    <dbReference type="NCBI Taxonomy" id="65489"/>
    <lineage>
        <taxon>Eukaryota</taxon>
        <taxon>Viridiplantae</taxon>
        <taxon>Streptophyta</taxon>
        <taxon>Embryophyta</taxon>
        <taxon>Tracheophyta</taxon>
        <taxon>Spermatophyta</taxon>
        <taxon>Magnoliopsida</taxon>
        <taxon>Liliopsida</taxon>
        <taxon>Poales</taxon>
        <taxon>Poaceae</taxon>
        <taxon>BOP clade</taxon>
        <taxon>Oryzoideae</taxon>
        <taxon>Oryzeae</taxon>
        <taxon>Oryzinae</taxon>
        <taxon>Oryza</taxon>
    </lineage>
</organism>
<evidence type="ECO:0000256" key="1">
    <source>
        <dbReference type="SAM" id="SignalP"/>
    </source>
</evidence>
<keyword evidence="3" id="KW-1185">Reference proteome</keyword>
<name>A0A0D3F2C9_9ORYZ</name>
<protein>
    <recommendedName>
        <fullName evidence="4">Secreted protein</fullName>
    </recommendedName>
</protein>
<dbReference type="HOGENOM" id="CLU_183318_0_0_1"/>